<feature type="compositionally biased region" description="Basic residues" evidence="2">
    <location>
        <begin position="278"/>
        <end position="287"/>
    </location>
</feature>
<dbReference type="KEGG" id="ztr:MYCGRDRAFT_98119"/>
<dbReference type="GeneID" id="13396697"/>
<dbReference type="RefSeq" id="XP_003846878.1">
    <property type="nucleotide sequence ID" value="XM_003846830.1"/>
</dbReference>
<evidence type="ECO:0000313" key="3">
    <source>
        <dbReference type="EMBL" id="EGP81854.1"/>
    </source>
</evidence>
<dbReference type="EMBL" id="CM001216">
    <property type="protein sequence ID" value="EGP81854.1"/>
    <property type="molecule type" value="Genomic_DNA"/>
</dbReference>
<sequence length="435" mass="48403">MFALKSLSLYLWGNSEKQNIAELPYGQLFIKEKRNYSRKKAQRITPGTLLVTIANETNSTLQFTQGEHAGKVALKNQAIDDANKLLSGVRAELSAEQDKSRQLQDTIDATPSHEGTYNTLKHTHDQLTAKYKELEGENESLRYQVDHRIDIDTSEILATNFELSKENRQLKQQVIGSIPSSAAPSGPPSLTVSQSMPPTPTSGTQAKHSQSYSSQFVTNGLESPLPEPPTSEVRPNKRSRMEGSQSTEESHPTEKVQGHTPGQQNTNHITTGSSMPARPKRHAKGRRSTVQESDERLAASPPSAQDMFDALEFWSEGASNQRLPASTWTQSFKDMVKPHLTDVFCANKKAFSAMMSKNSDVRQDKGLCARTKLSKVSVPNVDLPDETCATCQKDHLICVRIRNEFRPMAVPLPASLRQGYQSNDLQYWVLPDLQQ</sequence>
<keyword evidence="4" id="KW-1185">Reference proteome</keyword>
<evidence type="ECO:0000256" key="2">
    <source>
        <dbReference type="SAM" id="MobiDB-lite"/>
    </source>
</evidence>
<keyword evidence="1" id="KW-0175">Coiled coil</keyword>
<dbReference type="HOGENOM" id="CLU_630399_0_0_1"/>
<reference evidence="3 4" key="1">
    <citation type="journal article" date="2011" name="PLoS Genet.">
        <title>Finished genome of the fungal wheat pathogen Mycosphaerella graminicola reveals dispensome structure, chromosome plasticity, and stealth pathogenesis.</title>
        <authorList>
            <person name="Goodwin S.B."/>
            <person name="Ben M'barek S."/>
            <person name="Dhillon B."/>
            <person name="Wittenberg A.H.J."/>
            <person name="Crane C.F."/>
            <person name="Hane J.K."/>
            <person name="Foster A.J."/>
            <person name="Van der Lee T.A.J."/>
            <person name="Grimwood J."/>
            <person name="Aerts A."/>
            <person name="Antoniw J."/>
            <person name="Bailey A."/>
            <person name="Bluhm B."/>
            <person name="Bowler J."/>
            <person name="Bristow J."/>
            <person name="van der Burgt A."/>
            <person name="Canto-Canche B."/>
            <person name="Churchill A.C.L."/>
            <person name="Conde-Ferraez L."/>
            <person name="Cools H.J."/>
            <person name="Coutinho P.M."/>
            <person name="Csukai M."/>
            <person name="Dehal P."/>
            <person name="De Wit P."/>
            <person name="Donzelli B."/>
            <person name="van de Geest H.C."/>
            <person name="van Ham R.C.H.J."/>
            <person name="Hammond-Kosack K.E."/>
            <person name="Henrissat B."/>
            <person name="Kilian A."/>
            <person name="Kobayashi A.K."/>
            <person name="Koopmann E."/>
            <person name="Kourmpetis Y."/>
            <person name="Kuzniar A."/>
            <person name="Lindquist E."/>
            <person name="Lombard V."/>
            <person name="Maliepaard C."/>
            <person name="Martins N."/>
            <person name="Mehrabi R."/>
            <person name="Nap J.P.H."/>
            <person name="Ponomarenko A."/>
            <person name="Rudd J.J."/>
            <person name="Salamov A."/>
            <person name="Schmutz J."/>
            <person name="Schouten H.J."/>
            <person name="Shapiro H."/>
            <person name="Stergiopoulos I."/>
            <person name="Torriani S.F.F."/>
            <person name="Tu H."/>
            <person name="de Vries R.P."/>
            <person name="Waalwijk C."/>
            <person name="Ware S.B."/>
            <person name="Wiebenga A."/>
            <person name="Zwiers L.-H."/>
            <person name="Oliver R.P."/>
            <person name="Grigoriev I.V."/>
            <person name="Kema G.H.J."/>
        </authorList>
    </citation>
    <scope>NUCLEOTIDE SEQUENCE [LARGE SCALE GENOMIC DNA]</scope>
    <source>
        <strain evidence="4">CBS 115943 / IPO323</strain>
    </source>
</reference>
<accession>F9XSC9</accession>
<dbReference type="InParanoid" id="F9XSC9"/>
<dbReference type="Proteomes" id="UP000008062">
    <property type="component" value="Chromosome 21"/>
</dbReference>
<evidence type="ECO:0000256" key="1">
    <source>
        <dbReference type="SAM" id="Coils"/>
    </source>
</evidence>
<feature type="coiled-coil region" evidence="1">
    <location>
        <begin position="79"/>
        <end position="144"/>
    </location>
</feature>
<protein>
    <submittedName>
        <fullName evidence="3">Uncharacterized protein</fullName>
    </submittedName>
</protein>
<evidence type="ECO:0000313" key="4">
    <source>
        <dbReference type="Proteomes" id="UP000008062"/>
    </source>
</evidence>
<name>F9XSC9_ZYMTI</name>
<feature type="compositionally biased region" description="Polar residues" evidence="2">
    <location>
        <begin position="260"/>
        <end position="274"/>
    </location>
</feature>
<proteinExistence type="predicted"/>
<feature type="region of interest" description="Disordered" evidence="2">
    <location>
        <begin position="178"/>
        <end position="302"/>
    </location>
</feature>
<feature type="compositionally biased region" description="Polar residues" evidence="2">
    <location>
        <begin position="190"/>
        <end position="220"/>
    </location>
</feature>
<dbReference type="AlphaFoldDB" id="F9XSC9"/>
<gene>
    <name evidence="3" type="ORF">MYCGRDRAFT_98119</name>
</gene>
<organism evidence="3 4">
    <name type="scientific">Zymoseptoria tritici (strain CBS 115943 / IPO323)</name>
    <name type="common">Speckled leaf blotch fungus</name>
    <name type="synonym">Septoria tritici</name>
    <dbReference type="NCBI Taxonomy" id="336722"/>
    <lineage>
        <taxon>Eukaryota</taxon>
        <taxon>Fungi</taxon>
        <taxon>Dikarya</taxon>
        <taxon>Ascomycota</taxon>
        <taxon>Pezizomycotina</taxon>
        <taxon>Dothideomycetes</taxon>
        <taxon>Dothideomycetidae</taxon>
        <taxon>Mycosphaerellales</taxon>
        <taxon>Mycosphaerellaceae</taxon>
        <taxon>Zymoseptoria</taxon>
    </lineage>
</organism>
<feature type="compositionally biased region" description="Basic and acidic residues" evidence="2">
    <location>
        <begin position="248"/>
        <end position="257"/>
    </location>
</feature>